<dbReference type="PANTHER" id="PTHR33498:SF1">
    <property type="entry name" value="TRANSPOSASE FOR INSERTION SEQUENCE ELEMENT IS1557"/>
    <property type="match status" value="1"/>
</dbReference>
<reference evidence="4" key="1">
    <citation type="submission" date="2018-12" db="EMBL/GenBank/DDBJ databases">
        <title>Tengunoibacter tsumagoiensis gen. nov., sp. nov., Dictyobacter kobayashii sp. nov., D. alpinus sp. nov., and D. joshuensis sp. nov. and description of Dictyobacteraceae fam. nov. within the order Ktedonobacterales isolated from Tengu-no-mugimeshi.</title>
        <authorList>
            <person name="Wang C.M."/>
            <person name="Zheng Y."/>
            <person name="Sakai Y."/>
            <person name="Toyoda A."/>
            <person name="Minakuchi Y."/>
            <person name="Abe K."/>
            <person name="Yokota A."/>
            <person name="Yabe S."/>
        </authorList>
    </citation>
    <scope>NUCLEOTIDE SEQUENCE [LARGE SCALE GENOMIC DNA]</scope>
    <source>
        <strain evidence="4">Uno11</strain>
    </source>
</reference>
<keyword evidence="4" id="KW-1185">Reference proteome</keyword>
<feature type="region of interest" description="Disordered" evidence="1">
    <location>
        <begin position="197"/>
        <end position="221"/>
    </location>
</feature>
<dbReference type="EMBL" id="BIFS01000001">
    <property type="protein sequence ID" value="GCE16211.1"/>
    <property type="molecule type" value="Genomic_DNA"/>
</dbReference>
<organism evidence="3 4">
    <name type="scientific">Dictyobacter kobayashii</name>
    <dbReference type="NCBI Taxonomy" id="2014872"/>
    <lineage>
        <taxon>Bacteria</taxon>
        <taxon>Bacillati</taxon>
        <taxon>Chloroflexota</taxon>
        <taxon>Ktedonobacteria</taxon>
        <taxon>Ktedonobacterales</taxon>
        <taxon>Dictyobacteraceae</taxon>
        <taxon>Dictyobacter</taxon>
    </lineage>
</organism>
<dbReference type="AlphaFoldDB" id="A0A402AB75"/>
<gene>
    <name evidence="3" type="ORF">KDK_00110</name>
</gene>
<comment type="caution">
    <text evidence="3">The sequence shown here is derived from an EMBL/GenBank/DDBJ whole genome shotgun (WGS) entry which is preliminary data.</text>
</comment>
<name>A0A402AB75_9CHLR</name>
<evidence type="ECO:0000259" key="2">
    <source>
        <dbReference type="PROSITE" id="PS50531"/>
    </source>
</evidence>
<dbReference type="Pfam" id="PF01610">
    <property type="entry name" value="DDE_Tnp_ISL3"/>
    <property type="match status" value="1"/>
</dbReference>
<evidence type="ECO:0000313" key="3">
    <source>
        <dbReference type="EMBL" id="GCE16211.1"/>
    </source>
</evidence>
<sequence length="398" mass="45264">MTLALTVRKFICGVPACSHKIFTERMPDFVRPYARLTNRLLQALQDVGVATCAEAGVRLAPKLGMSVTATTLLRRMRERSVPTPDAVRILGVDDWAWRKGMTYGSILVDLERRCPIEILPDRKAETVEAWLRLHPEIEVVSRDRAGAYAEAVRKGAPQALEVADRFHLLKNLREHLRDFLLRKHTLLPEAEEVVSDAIPQKARGRPKNASSVTPPADQEKPLFRKMSASLREYEDRTTSQTQVTLAQERKQASRARRYACYEAVRELHQQDFSGREIARRLQLSRHKVMQFIQAEGFPERVPSVPKPSILDPYKPLILERWAQGCHNGTQIYHEITLAGYTGSEPLLRLFITQLRKQQRQEQVCVPTSPALAACKELASCHKHKFRGNGISPGVYSHW</sequence>
<protein>
    <recommendedName>
        <fullName evidence="2">HTH IS21-type domain-containing protein</fullName>
    </recommendedName>
</protein>
<dbReference type="Proteomes" id="UP000287188">
    <property type="component" value="Unassembled WGS sequence"/>
</dbReference>
<dbReference type="InterPro" id="IPR047951">
    <property type="entry name" value="Transpos_ISL3"/>
</dbReference>
<feature type="domain" description="HTH IS21-type" evidence="2">
    <location>
        <begin position="259"/>
        <end position="321"/>
    </location>
</feature>
<dbReference type="InterPro" id="IPR017894">
    <property type="entry name" value="HTH_IS21_transposase_type"/>
</dbReference>
<accession>A0A402AB75</accession>
<dbReference type="PANTHER" id="PTHR33498">
    <property type="entry name" value="TRANSPOSASE FOR INSERTION SEQUENCE ELEMENT IS1557"/>
    <property type="match status" value="1"/>
</dbReference>
<evidence type="ECO:0000313" key="4">
    <source>
        <dbReference type="Proteomes" id="UP000287188"/>
    </source>
</evidence>
<proteinExistence type="predicted"/>
<dbReference type="NCBIfam" id="NF033550">
    <property type="entry name" value="transpos_ISL3"/>
    <property type="match status" value="1"/>
</dbReference>
<dbReference type="PROSITE" id="PS50531">
    <property type="entry name" value="HTH_IS21"/>
    <property type="match status" value="1"/>
</dbReference>
<evidence type="ECO:0000256" key="1">
    <source>
        <dbReference type="SAM" id="MobiDB-lite"/>
    </source>
</evidence>
<dbReference type="InterPro" id="IPR002560">
    <property type="entry name" value="Transposase_DDE"/>
</dbReference>